<proteinExistence type="inferred from homology"/>
<evidence type="ECO:0000256" key="7">
    <source>
        <dbReference type="ARBA" id="ARBA00023004"/>
    </source>
</evidence>
<evidence type="ECO:0000259" key="12">
    <source>
        <dbReference type="SMART" id="SM00343"/>
    </source>
</evidence>
<dbReference type="InterPro" id="IPR001878">
    <property type="entry name" value="Znf_CCHC"/>
</dbReference>
<dbReference type="GO" id="GO:0016020">
    <property type="term" value="C:membrane"/>
    <property type="evidence" value="ECO:0007669"/>
    <property type="project" value="UniProtKB-SubCell"/>
</dbReference>
<evidence type="ECO:0000256" key="4">
    <source>
        <dbReference type="ARBA" id="ARBA00022617"/>
    </source>
</evidence>
<dbReference type="PRINTS" id="PR00463">
    <property type="entry name" value="EP450I"/>
</dbReference>
<dbReference type="InterPro" id="IPR002401">
    <property type="entry name" value="Cyt_P450_E_grp-I"/>
</dbReference>
<evidence type="ECO:0000256" key="2">
    <source>
        <dbReference type="ARBA" id="ARBA00004370"/>
    </source>
</evidence>
<dbReference type="PRINTS" id="PR00385">
    <property type="entry name" value="P450"/>
</dbReference>
<dbReference type="Gene3D" id="1.10.630.10">
    <property type="entry name" value="Cytochrome P450"/>
    <property type="match status" value="1"/>
</dbReference>
<keyword evidence="7 10" id="KW-0408">Iron</keyword>
<evidence type="ECO:0000256" key="6">
    <source>
        <dbReference type="ARBA" id="ARBA00023002"/>
    </source>
</evidence>
<name>A0A6P6TBB3_COFAR</name>
<dbReference type="InterPro" id="IPR001128">
    <property type="entry name" value="Cyt_P450"/>
</dbReference>
<dbReference type="Pfam" id="PF00067">
    <property type="entry name" value="p450"/>
    <property type="match status" value="1"/>
</dbReference>
<reference evidence="13" key="1">
    <citation type="journal article" date="2025" name="Foods">
        <title>Unveiling the Microbial Signatures of Arabica Coffee Cherries: Insights into Ripeness Specific Diversity, Functional Traits, and Implications for Quality and Safety.</title>
        <authorList>
            <consortium name="RefSeq"/>
            <person name="Tenea G.N."/>
            <person name="Cifuentes V."/>
            <person name="Reyes P."/>
            <person name="Cevallos-Vallejos M."/>
        </authorList>
    </citation>
    <scope>NUCLEOTIDE SEQUENCE [LARGE SCALE GENOMIC DNA]</scope>
</reference>
<feature type="compositionally biased region" description="Basic and acidic residues" evidence="11">
    <location>
        <begin position="95"/>
        <end position="115"/>
    </location>
</feature>
<dbReference type="GO" id="GO:0003676">
    <property type="term" value="F:nucleic acid binding"/>
    <property type="evidence" value="ECO:0007669"/>
    <property type="project" value="InterPro"/>
</dbReference>
<evidence type="ECO:0000256" key="5">
    <source>
        <dbReference type="ARBA" id="ARBA00022723"/>
    </source>
</evidence>
<evidence type="ECO:0000256" key="11">
    <source>
        <dbReference type="SAM" id="MobiDB-lite"/>
    </source>
</evidence>
<keyword evidence="9" id="KW-0472">Membrane</keyword>
<comment type="subcellular location">
    <subcellularLocation>
        <location evidence="2">Membrane</location>
    </subcellularLocation>
</comment>
<dbReference type="InterPro" id="IPR054722">
    <property type="entry name" value="PolX-like_BBD"/>
</dbReference>
<keyword evidence="5 10" id="KW-0479">Metal-binding</keyword>
<dbReference type="PANTHER" id="PTHR47943:SF2">
    <property type="entry name" value="CYTOCHROME P450"/>
    <property type="match status" value="1"/>
</dbReference>
<dbReference type="CDD" id="cd11072">
    <property type="entry name" value="CYP71-like"/>
    <property type="match status" value="1"/>
</dbReference>
<evidence type="ECO:0000256" key="10">
    <source>
        <dbReference type="PIRSR" id="PIRSR602401-1"/>
    </source>
</evidence>
<feature type="domain" description="CCHC-type" evidence="12">
    <location>
        <begin position="120"/>
        <end position="136"/>
    </location>
</feature>
<dbReference type="InterPro" id="IPR036396">
    <property type="entry name" value="Cyt_P450_sf"/>
</dbReference>
<dbReference type="PANTHER" id="PTHR47943">
    <property type="entry name" value="CYTOCHROME P450 93A3-LIKE"/>
    <property type="match status" value="1"/>
</dbReference>
<dbReference type="GO" id="GO:0020037">
    <property type="term" value="F:heme binding"/>
    <property type="evidence" value="ECO:0007669"/>
    <property type="project" value="InterPro"/>
</dbReference>
<dbReference type="GeneID" id="113699562"/>
<reference evidence="14" key="2">
    <citation type="submission" date="2025-08" db="UniProtKB">
        <authorList>
            <consortium name="RefSeq"/>
        </authorList>
    </citation>
    <scope>IDENTIFICATION</scope>
    <source>
        <tissue evidence="14">Leaves</tissue>
    </source>
</reference>
<dbReference type="SUPFAM" id="SSF48264">
    <property type="entry name" value="Cytochrome P450"/>
    <property type="match status" value="1"/>
</dbReference>
<dbReference type="SUPFAM" id="SSF57756">
    <property type="entry name" value="Retrovirus zinc finger-like domains"/>
    <property type="match status" value="1"/>
</dbReference>
<evidence type="ECO:0000256" key="8">
    <source>
        <dbReference type="ARBA" id="ARBA00023033"/>
    </source>
</evidence>
<gene>
    <name evidence="14" type="primary">LOC113699562</name>
</gene>
<dbReference type="GO" id="GO:0004497">
    <property type="term" value="F:monooxygenase activity"/>
    <property type="evidence" value="ECO:0007669"/>
    <property type="project" value="UniProtKB-KW"/>
</dbReference>
<evidence type="ECO:0000256" key="9">
    <source>
        <dbReference type="ARBA" id="ARBA00023136"/>
    </source>
</evidence>
<comment type="similarity">
    <text evidence="3">Belongs to the cytochrome P450 family.</text>
</comment>
<dbReference type="GO" id="GO:0008270">
    <property type="term" value="F:zinc ion binding"/>
    <property type="evidence" value="ECO:0007669"/>
    <property type="project" value="InterPro"/>
</dbReference>
<feature type="binding site" description="axial binding residue" evidence="10">
    <location>
        <position position="813"/>
    </location>
    <ligand>
        <name>heme</name>
        <dbReference type="ChEBI" id="CHEBI:30413"/>
    </ligand>
    <ligandPart>
        <name>Fe</name>
        <dbReference type="ChEBI" id="CHEBI:18248"/>
    </ligandPart>
</feature>
<keyword evidence="6" id="KW-0560">Oxidoreductase</keyword>
<dbReference type="InterPro" id="IPR017972">
    <property type="entry name" value="Cyt_P450_CS"/>
</dbReference>
<dbReference type="SMART" id="SM00343">
    <property type="entry name" value="ZnF_C2HC"/>
    <property type="match status" value="2"/>
</dbReference>
<dbReference type="GO" id="GO:0005506">
    <property type="term" value="F:iron ion binding"/>
    <property type="evidence" value="ECO:0007669"/>
    <property type="project" value="InterPro"/>
</dbReference>
<evidence type="ECO:0000313" key="14">
    <source>
        <dbReference type="RefSeq" id="XP_027075733.1"/>
    </source>
</evidence>
<keyword evidence="8" id="KW-0503">Monooxygenase</keyword>
<dbReference type="FunFam" id="1.10.630.10:FF:000011">
    <property type="entry name" value="Cytochrome P450 83B1"/>
    <property type="match status" value="1"/>
</dbReference>
<dbReference type="PROSITE" id="PS00086">
    <property type="entry name" value="CYTOCHROME_P450"/>
    <property type="match status" value="1"/>
</dbReference>
<sequence>MKDKENIKEYSDRLLNVVNKIRLIGEQLPDSRVVEKVLVSLPERFEAKISSLEDSRDLFRMTLPELINALEAQEQRRAIRTEEVIEGAFQAINKDQIRQGERNDQEKNSNDEKKNGRNPPCPHCKKTSHFSIYCWFRPDIQCRFCKQMGHMKRVCKNKGKREHHIQMVDEQDKEQLFMATCFASNNSNTETWLIDSGCTHHMAYDESIFRKLDKSQISKVRIGNGDYIEVKGKGSVAIDYGLGTKIISNVLYVPEINQNLLSVGQLLEKNYSIIFKNRTCAIHDPVGNELFSVKIRGKNFALNLSEIDNSKEEITDEAIEGGYIVKIHEKLPKNDGGDKAYKRPYKNLKGSSIMYGSSTFKLKRSYLNTSENLGDEEILQILHFWGDKLELFFFAYCKANQNKNKKLPPGPRGLPLLGHLHLLGKNAYQDLHKLSKQHGPIMHLRFGFVSNIIVSSPRAAEQFLKTHDLVFASRPPLEAAKYLSFGQRNLSFAEYGSYWRDVRKFCTLNLLSNLKIRSFESMRREEIRLFVETLKRAALNCDVVDLSAGISSLNADMSCLMVFGKKYADTEFDERVFKVVIHEHGQLAATPNLGDYYPCLAKLHLQGLTRRMKATSKIFDEFLEKIIDEHEKSAKQDRPADDFVHMLALMKSGETEFQFDRRHIKAILMDMLAGALDTSATVVEWTLAVLQKSQRVLKKVQQELEEVVGLDRMVEESDLEYLNYLNMVVKEALRLHPVAPLLVPHAAMEDCSVDGFHIPKNSRVIINVWTIGRDPNAWSDPEKFIPERFIGSNIDVKGHDFQLLPFGSGRRGCPGVQLVTLIVRLLVAQLVHCFNWELPNGMLTSELNMTEEFGLVMTRANHLMAVPTYRLSK</sequence>
<dbReference type="Proteomes" id="UP001652660">
    <property type="component" value="Chromosome 7c"/>
</dbReference>
<dbReference type="Pfam" id="PF14223">
    <property type="entry name" value="Retrotran_gag_2"/>
    <property type="match status" value="1"/>
</dbReference>
<evidence type="ECO:0000256" key="1">
    <source>
        <dbReference type="ARBA" id="ARBA00001971"/>
    </source>
</evidence>
<organism evidence="13 14">
    <name type="scientific">Coffea arabica</name>
    <name type="common">Arabian coffee</name>
    <dbReference type="NCBI Taxonomy" id="13443"/>
    <lineage>
        <taxon>Eukaryota</taxon>
        <taxon>Viridiplantae</taxon>
        <taxon>Streptophyta</taxon>
        <taxon>Embryophyta</taxon>
        <taxon>Tracheophyta</taxon>
        <taxon>Spermatophyta</taxon>
        <taxon>Magnoliopsida</taxon>
        <taxon>eudicotyledons</taxon>
        <taxon>Gunneridae</taxon>
        <taxon>Pentapetalae</taxon>
        <taxon>asterids</taxon>
        <taxon>lamiids</taxon>
        <taxon>Gentianales</taxon>
        <taxon>Rubiaceae</taxon>
        <taxon>Ixoroideae</taxon>
        <taxon>Gardenieae complex</taxon>
        <taxon>Bertiereae - Coffeeae clade</taxon>
        <taxon>Coffeeae</taxon>
        <taxon>Coffea</taxon>
    </lineage>
</organism>
<dbReference type="RefSeq" id="XP_027075733.1">
    <property type="nucleotide sequence ID" value="XM_027219932.1"/>
</dbReference>
<dbReference type="Pfam" id="PF22936">
    <property type="entry name" value="Pol_BBD"/>
    <property type="match status" value="1"/>
</dbReference>
<dbReference type="InterPro" id="IPR036875">
    <property type="entry name" value="Znf_CCHC_sf"/>
</dbReference>
<dbReference type="GO" id="GO:0016705">
    <property type="term" value="F:oxidoreductase activity, acting on paired donors, with incorporation or reduction of molecular oxygen"/>
    <property type="evidence" value="ECO:0007669"/>
    <property type="project" value="InterPro"/>
</dbReference>
<evidence type="ECO:0000313" key="13">
    <source>
        <dbReference type="Proteomes" id="UP001652660"/>
    </source>
</evidence>
<evidence type="ECO:0000256" key="3">
    <source>
        <dbReference type="ARBA" id="ARBA00010617"/>
    </source>
</evidence>
<comment type="cofactor">
    <cofactor evidence="1 10">
        <name>heme</name>
        <dbReference type="ChEBI" id="CHEBI:30413"/>
    </cofactor>
</comment>
<keyword evidence="4 10" id="KW-0349">Heme</keyword>
<dbReference type="OrthoDB" id="2789670at2759"/>
<feature type="domain" description="CCHC-type" evidence="12">
    <location>
        <begin position="141"/>
        <end position="157"/>
    </location>
</feature>
<accession>A0A6P6TBB3</accession>
<feature type="region of interest" description="Disordered" evidence="11">
    <location>
        <begin position="95"/>
        <end position="121"/>
    </location>
</feature>
<protein>
    <submittedName>
        <fullName evidence="14">Cytochrome P450 71AU50-like</fullName>
    </submittedName>
</protein>
<dbReference type="Gene3D" id="4.10.60.10">
    <property type="entry name" value="Zinc finger, CCHC-type"/>
    <property type="match status" value="1"/>
</dbReference>
<dbReference type="AlphaFoldDB" id="A0A6P6TBB3"/>
<keyword evidence="13" id="KW-1185">Reference proteome</keyword>